<dbReference type="InterPro" id="IPR016187">
    <property type="entry name" value="CTDL_fold"/>
</dbReference>
<sequence>MKLIEEYLSVRRQSEDICCRLATEDFVVQPVPEVSPPKWHLAHISWFFEELILCKNLPGYQRFNQQYAVLFNSYYKAAGEHWIQGERGQLSRPSVEEVYAYRKYVDENMLTFLENHKITVETRELLILGLHHEQQHQELLLMDIKYILGMNPIEVKYSATALPEADKPLAAWSRFHEGTYQIGHQGTEFSFDNERPKHTAYLHKYAISERLVSNGEYLEFINSKDYNNHKLWLSLGWDWKNKHQIKRPLYWRDDKKEGLLEFTLHGVQRLDLNKPVAHISYFEADAFAAWKGCRLPTEFEAEQFLNNTENINTGKHSSAQLFHANDTNQITAQLWFWTSSHYSPYPGFRPFSGMVEEYNGKFMCHQFVLKGGCIATPLNHYRHSYRNFYFPEQRWMFSGIRLTKDI</sequence>
<keyword evidence="3" id="KW-1185">Reference proteome</keyword>
<dbReference type="InterPro" id="IPR051043">
    <property type="entry name" value="Sulfatase_Mod_Factor_Kinase"/>
</dbReference>
<evidence type="ECO:0000313" key="3">
    <source>
        <dbReference type="Proteomes" id="UP000198623"/>
    </source>
</evidence>
<dbReference type="GO" id="GO:0052699">
    <property type="term" value="P:ergothioneine biosynthetic process"/>
    <property type="evidence" value="ECO:0007669"/>
    <property type="project" value="InterPro"/>
</dbReference>
<dbReference type="Proteomes" id="UP000198623">
    <property type="component" value="Unassembled WGS sequence"/>
</dbReference>
<dbReference type="Pfam" id="PF03781">
    <property type="entry name" value="FGE-sulfatase"/>
    <property type="match status" value="1"/>
</dbReference>
<dbReference type="InterPro" id="IPR017806">
    <property type="entry name" value="EgtB"/>
</dbReference>
<proteinExistence type="predicted"/>
<organism evidence="2 3">
    <name type="scientific">Neptunomonas qingdaonensis</name>
    <dbReference type="NCBI Taxonomy" id="1045558"/>
    <lineage>
        <taxon>Bacteria</taxon>
        <taxon>Pseudomonadati</taxon>
        <taxon>Pseudomonadota</taxon>
        <taxon>Gammaproteobacteria</taxon>
        <taxon>Oceanospirillales</taxon>
        <taxon>Oceanospirillaceae</taxon>
        <taxon>Neptunomonas</taxon>
    </lineage>
</organism>
<dbReference type="STRING" id="1045558.SAMN05216175_105175"/>
<accession>A0A1I2QX50</accession>
<evidence type="ECO:0000259" key="1">
    <source>
        <dbReference type="Pfam" id="PF03781"/>
    </source>
</evidence>
<gene>
    <name evidence="2" type="ORF">SAMN05216175_105175</name>
</gene>
<dbReference type="PANTHER" id="PTHR23150">
    <property type="entry name" value="SULFATASE MODIFYING FACTOR 1, 2"/>
    <property type="match status" value="1"/>
</dbReference>
<dbReference type="AlphaFoldDB" id="A0A1I2QX50"/>
<dbReference type="OrthoDB" id="9768004at2"/>
<dbReference type="InterPro" id="IPR042095">
    <property type="entry name" value="SUMF_sf"/>
</dbReference>
<dbReference type="Gene3D" id="3.90.1580.10">
    <property type="entry name" value="paralog of FGE (formylglycine-generating enzyme)"/>
    <property type="match status" value="2"/>
</dbReference>
<dbReference type="SUPFAM" id="SSF56436">
    <property type="entry name" value="C-type lectin-like"/>
    <property type="match status" value="1"/>
</dbReference>
<dbReference type="EMBL" id="FOOU01000005">
    <property type="protein sequence ID" value="SFG32293.1"/>
    <property type="molecule type" value="Genomic_DNA"/>
</dbReference>
<feature type="domain" description="Sulfatase-modifying factor enzyme-like" evidence="1">
    <location>
        <begin position="175"/>
        <end position="302"/>
    </location>
</feature>
<evidence type="ECO:0000313" key="2">
    <source>
        <dbReference type="EMBL" id="SFG32293.1"/>
    </source>
</evidence>
<dbReference type="InterPro" id="IPR005532">
    <property type="entry name" value="SUMF_dom"/>
</dbReference>
<reference evidence="3" key="1">
    <citation type="submission" date="2016-10" db="EMBL/GenBank/DDBJ databases">
        <authorList>
            <person name="Varghese N."/>
            <person name="Submissions S."/>
        </authorList>
    </citation>
    <scope>NUCLEOTIDE SEQUENCE [LARGE SCALE GENOMIC DNA]</scope>
    <source>
        <strain evidence="3">CGMCC 1.10971</strain>
    </source>
</reference>
<dbReference type="PANTHER" id="PTHR23150:SF36">
    <property type="entry name" value="HERCYNINE OXYGENASE"/>
    <property type="match status" value="1"/>
</dbReference>
<name>A0A1I2QX50_9GAMM</name>
<protein>
    <submittedName>
        <fullName evidence="2">Ergothioneine biosynthesis protein EgtB</fullName>
    </submittedName>
</protein>
<dbReference type="NCBIfam" id="TIGR03440">
    <property type="entry name" value="egtB_TIGR03440"/>
    <property type="match status" value="1"/>
</dbReference>
<dbReference type="RefSeq" id="WP_090727239.1">
    <property type="nucleotide sequence ID" value="NZ_FOOU01000005.1"/>
</dbReference>